<dbReference type="InterPro" id="IPR028590">
    <property type="entry name" value="RNA_methyltr_E_TRM7"/>
</dbReference>
<evidence type="ECO:0000256" key="1">
    <source>
        <dbReference type="ARBA" id="ARBA00022490"/>
    </source>
</evidence>
<comment type="subcellular location">
    <subcellularLocation>
        <location evidence="8">Cytoplasm</location>
    </subcellularLocation>
</comment>
<evidence type="ECO:0000256" key="8">
    <source>
        <dbReference type="HAMAP-Rule" id="MF_03162"/>
    </source>
</evidence>
<keyword evidence="11" id="KW-1185">Reference proteome</keyword>
<dbReference type="OrthoDB" id="289250at2759"/>
<dbReference type="InterPro" id="IPR050082">
    <property type="entry name" value="RNA_methyltr_RlmE"/>
</dbReference>
<proteinExistence type="inferred from homology"/>
<feature type="binding site" evidence="8">
    <location>
        <position position="93"/>
    </location>
    <ligand>
        <name>S-adenosyl-L-methionine</name>
        <dbReference type="ChEBI" id="CHEBI:59789"/>
    </ligand>
</feature>
<dbReference type="GO" id="GO:0002181">
    <property type="term" value="P:cytoplasmic translation"/>
    <property type="evidence" value="ECO:0007669"/>
    <property type="project" value="UniProtKB-UniRule"/>
</dbReference>
<dbReference type="GO" id="GO:0002128">
    <property type="term" value="P:tRNA nucleoside ribose methylation"/>
    <property type="evidence" value="ECO:0007669"/>
    <property type="project" value="UniProtKB-UniRule"/>
</dbReference>
<reference evidence="10" key="1">
    <citation type="submission" date="2008-06" db="EMBL/GenBank/DDBJ databases">
        <authorList>
            <person name="Lorenzi H."/>
            <person name="Inman J."/>
            <person name="Miller J."/>
            <person name="Schobel S."/>
            <person name="Amedeo P."/>
            <person name="Caler E.V."/>
            <person name="da Silva J."/>
        </authorList>
    </citation>
    <scope>NUCLEOTIDE SEQUENCE [LARGE SCALE GENOMIC DNA]</scope>
    <source>
        <strain evidence="10">RN66</strain>
    </source>
</reference>
<dbReference type="InterPro" id="IPR015507">
    <property type="entry name" value="rRNA-MeTfrase_E"/>
</dbReference>
<dbReference type="PANTHER" id="PTHR10920:SF12">
    <property type="entry name" value="TRNA (CYTIDINE(32)_GUANOSINE(34)-2'-O)-METHYLTRANSFERASE-RELATED"/>
    <property type="match status" value="1"/>
</dbReference>
<comment type="function">
    <text evidence="8">Methylates the 2'-O-ribose of nucleotides at positions 32 and 34 of the tRNA anticodon loop of substrate tRNAs.</text>
</comment>
<evidence type="ECO:0000256" key="5">
    <source>
        <dbReference type="ARBA" id="ARBA00022691"/>
    </source>
</evidence>
<evidence type="ECO:0000256" key="7">
    <source>
        <dbReference type="ARBA" id="ARBA00048902"/>
    </source>
</evidence>
<dbReference type="VEuPathDB" id="CryptoDB:CMU_042580"/>
<accession>B6AAE3</accession>
<dbReference type="PANTHER" id="PTHR10920">
    <property type="entry name" value="RIBOSOMAL RNA METHYLTRANSFERASE"/>
    <property type="match status" value="1"/>
</dbReference>
<gene>
    <name evidence="10" type="ORF">CMU_042580</name>
</gene>
<feature type="binding site" evidence="8">
    <location>
        <position position="53"/>
    </location>
    <ligand>
        <name>S-adenosyl-L-methionine</name>
        <dbReference type="ChEBI" id="CHEBI:59789"/>
    </ligand>
</feature>
<keyword evidence="2" id="KW-0698">rRNA processing</keyword>
<sequence>MGKLSRDRRDIYYRRAKQEGYRARSAYKLLQVDQYYPIFKGVNRAVDLCAAPGSWSQVLSQKLNCNENNNALIVSVDLQDMAPIEGVNIIKGDITSQNTVDIILDYFGGEKADLVLCDGAPDVTGFHDIDEFIQNQLLLSALSITTKLLCDGGSFVAKIFRGENIAFIYQQMFYYFEYVDCCKPASSRNSSLEAFIVCRNFNSAKLTRDLISDPFSVPFIACGDLSINDPDRTYETNYSAPLQPVQPPINAPYEKNINSNRGIQ</sequence>
<comment type="catalytic activity">
    <reaction evidence="7 8">
        <text>cytidine(32)/guanosine(34) in tRNA + 2 S-adenosyl-L-methionine = 2'-O-methylcytidine(32)/2'-O-methylguanosine(34) in tRNA + 2 S-adenosyl-L-homocysteine + 2 H(+)</text>
        <dbReference type="Rhea" id="RHEA:42396"/>
        <dbReference type="Rhea" id="RHEA-COMP:10246"/>
        <dbReference type="Rhea" id="RHEA-COMP:10247"/>
        <dbReference type="ChEBI" id="CHEBI:15378"/>
        <dbReference type="ChEBI" id="CHEBI:57856"/>
        <dbReference type="ChEBI" id="CHEBI:59789"/>
        <dbReference type="ChEBI" id="CHEBI:74269"/>
        <dbReference type="ChEBI" id="CHEBI:74445"/>
        <dbReference type="ChEBI" id="CHEBI:74495"/>
        <dbReference type="ChEBI" id="CHEBI:82748"/>
        <dbReference type="EC" id="2.1.1.205"/>
    </reaction>
</comment>
<keyword evidence="4 8" id="KW-0808">Transferase</keyword>
<comment type="similarity">
    <text evidence="8">Belongs to the class I-like SAM-binding methyltransferase superfamily. RNA methyltransferase RlmE family. TRM7 subfamily.</text>
</comment>
<keyword evidence="3 8" id="KW-0489">Methyltransferase</keyword>
<dbReference type="EMBL" id="DS989726">
    <property type="protein sequence ID" value="EEA05184.1"/>
    <property type="molecule type" value="Genomic_DNA"/>
</dbReference>
<evidence type="ECO:0000313" key="11">
    <source>
        <dbReference type="Proteomes" id="UP000001460"/>
    </source>
</evidence>
<keyword evidence="1 8" id="KW-0963">Cytoplasm</keyword>
<dbReference type="Pfam" id="PF01728">
    <property type="entry name" value="FtsJ"/>
    <property type="match status" value="1"/>
</dbReference>
<feature type="active site" description="Proton acceptor" evidence="8">
    <location>
        <position position="158"/>
    </location>
</feature>
<evidence type="ECO:0000256" key="6">
    <source>
        <dbReference type="ARBA" id="ARBA00022694"/>
    </source>
</evidence>
<organism evidence="10 11">
    <name type="scientific">Cryptosporidium muris (strain RN66)</name>
    <dbReference type="NCBI Taxonomy" id="441375"/>
    <lineage>
        <taxon>Eukaryota</taxon>
        <taxon>Sar</taxon>
        <taxon>Alveolata</taxon>
        <taxon>Apicomplexa</taxon>
        <taxon>Conoidasida</taxon>
        <taxon>Coccidia</taxon>
        <taxon>Eucoccidiorida</taxon>
        <taxon>Eimeriorina</taxon>
        <taxon>Cryptosporidiidae</taxon>
        <taxon>Cryptosporidium</taxon>
    </lineage>
</organism>
<dbReference type="HAMAP" id="MF_01547">
    <property type="entry name" value="RNA_methyltr_E"/>
    <property type="match status" value="1"/>
</dbReference>
<dbReference type="RefSeq" id="XP_002139533.1">
    <property type="nucleotide sequence ID" value="XM_002139497.1"/>
</dbReference>
<feature type="binding site" evidence="8">
    <location>
        <position position="55"/>
    </location>
    <ligand>
        <name>S-adenosyl-L-methionine</name>
        <dbReference type="ChEBI" id="CHEBI:59789"/>
    </ligand>
</feature>
<dbReference type="Gene3D" id="3.40.50.150">
    <property type="entry name" value="Vaccinia Virus protein VP39"/>
    <property type="match status" value="1"/>
</dbReference>
<dbReference type="EC" id="2.1.1.205" evidence="8"/>
<evidence type="ECO:0000259" key="9">
    <source>
        <dbReference type="Pfam" id="PF01728"/>
    </source>
</evidence>
<evidence type="ECO:0000256" key="2">
    <source>
        <dbReference type="ARBA" id="ARBA00022552"/>
    </source>
</evidence>
<dbReference type="HAMAP" id="MF_03162">
    <property type="entry name" value="RNA_methyltr_E_TRM7"/>
    <property type="match status" value="1"/>
</dbReference>
<evidence type="ECO:0000256" key="3">
    <source>
        <dbReference type="ARBA" id="ARBA00022603"/>
    </source>
</evidence>
<dbReference type="AlphaFoldDB" id="B6AAE3"/>
<dbReference type="GO" id="GO:0106340">
    <property type="term" value="F:tRNA (guanosine(34)-2'-O)-methyltransferase activity"/>
    <property type="evidence" value="ECO:0007669"/>
    <property type="project" value="UniProtKB-ARBA"/>
</dbReference>
<feature type="binding site" evidence="8">
    <location>
        <position position="118"/>
    </location>
    <ligand>
        <name>S-adenosyl-L-methionine</name>
        <dbReference type="ChEBI" id="CHEBI:59789"/>
    </ligand>
</feature>
<dbReference type="eggNOG" id="KOG1099">
    <property type="taxonomic scope" value="Eukaryota"/>
</dbReference>
<dbReference type="SUPFAM" id="SSF53335">
    <property type="entry name" value="S-adenosyl-L-methionine-dependent methyltransferases"/>
    <property type="match status" value="1"/>
</dbReference>
<dbReference type="GeneID" id="6994376"/>
<dbReference type="GO" id="GO:0006364">
    <property type="term" value="P:rRNA processing"/>
    <property type="evidence" value="ECO:0007669"/>
    <property type="project" value="UniProtKB-KW"/>
</dbReference>
<keyword evidence="6 8" id="KW-0819">tRNA processing</keyword>
<feature type="domain" description="Ribosomal RNA methyltransferase FtsJ" evidence="9">
    <location>
        <begin position="21"/>
        <end position="201"/>
    </location>
</feature>
<dbReference type="InterPro" id="IPR002877">
    <property type="entry name" value="RNA_MeTrfase_FtsJ_dom"/>
</dbReference>
<evidence type="ECO:0000313" key="10">
    <source>
        <dbReference type="EMBL" id="EEA05184.1"/>
    </source>
</evidence>
<dbReference type="FunFam" id="3.40.50.150:FF:000220">
    <property type="entry name" value="CAMK protein kinase"/>
    <property type="match status" value="1"/>
</dbReference>
<name>B6AAE3_CRYMR</name>
<feature type="binding site" evidence="8">
    <location>
        <position position="77"/>
    </location>
    <ligand>
        <name>S-adenosyl-L-methionine</name>
        <dbReference type="ChEBI" id="CHEBI:59789"/>
    </ligand>
</feature>
<evidence type="ECO:0000256" key="4">
    <source>
        <dbReference type="ARBA" id="ARBA00022679"/>
    </source>
</evidence>
<dbReference type="InterPro" id="IPR029063">
    <property type="entry name" value="SAM-dependent_MTases_sf"/>
</dbReference>
<dbReference type="STRING" id="441375.B6AAE3"/>
<keyword evidence="5 8" id="KW-0949">S-adenosyl-L-methionine</keyword>
<dbReference type="OMA" id="YDDMIND"/>
<dbReference type="Proteomes" id="UP000001460">
    <property type="component" value="Unassembled WGS sequence"/>
</dbReference>
<dbReference type="GO" id="GO:0005737">
    <property type="term" value="C:cytoplasm"/>
    <property type="evidence" value="ECO:0007669"/>
    <property type="project" value="UniProtKB-SubCell"/>
</dbReference>
<protein>
    <recommendedName>
        <fullName evidence="8">Putative tRNA (cytidine(32)/guanosine(34)-2'-O)-methyltransferase</fullName>
        <ecNumber evidence="8">2.1.1.205</ecNumber>
    </recommendedName>
    <alternativeName>
        <fullName evidence="8">2'-O-ribose RNA methyltransferase TRM7 homolog</fullName>
    </alternativeName>
</protein>